<dbReference type="EMBL" id="JASCIS010000011">
    <property type="protein sequence ID" value="MDI3419450.1"/>
    <property type="molecule type" value="Genomic_DNA"/>
</dbReference>
<comment type="caution">
    <text evidence="2">The sequence shown here is derived from an EMBL/GenBank/DDBJ whole genome shotgun (WGS) entry which is preliminary data.</text>
</comment>
<feature type="domain" description="DUF397" evidence="1">
    <location>
        <begin position="8"/>
        <end position="27"/>
    </location>
</feature>
<dbReference type="RefSeq" id="WP_282535364.1">
    <property type="nucleotide sequence ID" value="NZ_JASCIS010000011.1"/>
</dbReference>
<organism evidence="2 3">
    <name type="scientific">Streptomyces luteolus</name>
    <dbReference type="NCBI Taxonomy" id="3043615"/>
    <lineage>
        <taxon>Bacteria</taxon>
        <taxon>Bacillati</taxon>
        <taxon>Actinomycetota</taxon>
        <taxon>Actinomycetes</taxon>
        <taxon>Kitasatosporales</taxon>
        <taxon>Streptomycetaceae</taxon>
        <taxon>Streptomyces</taxon>
    </lineage>
</organism>
<reference evidence="2 3" key="1">
    <citation type="submission" date="2023-05" db="EMBL/GenBank/DDBJ databases">
        <title>Draft genome sequence of Streptomyces sp. B-S-A12 isolated from a cave soil in Thailand.</title>
        <authorList>
            <person name="Chamroensaksri N."/>
            <person name="Muangham S."/>
        </authorList>
    </citation>
    <scope>NUCLEOTIDE SEQUENCE [LARGE SCALE GENOMIC DNA]</scope>
    <source>
        <strain evidence="2 3">B-S-A12</strain>
    </source>
</reference>
<proteinExistence type="predicted"/>
<dbReference type="InterPro" id="IPR007278">
    <property type="entry name" value="DUF397"/>
</dbReference>
<accession>A0ABT6SVN1</accession>
<evidence type="ECO:0000313" key="2">
    <source>
        <dbReference type="EMBL" id="MDI3419450.1"/>
    </source>
</evidence>
<gene>
    <name evidence="2" type="ORF">QIT00_12940</name>
</gene>
<keyword evidence="3" id="KW-1185">Reference proteome</keyword>
<feature type="domain" description="DUF397" evidence="1">
    <location>
        <begin position="29"/>
        <end position="79"/>
    </location>
</feature>
<dbReference type="Proteomes" id="UP001237105">
    <property type="component" value="Unassembled WGS sequence"/>
</dbReference>
<name>A0ABT6SVN1_9ACTN</name>
<evidence type="ECO:0000313" key="3">
    <source>
        <dbReference type="Proteomes" id="UP001237105"/>
    </source>
</evidence>
<dbReference type="Pfam" id="PF04149">
    <property type="entry name" value="DUF397"/>
    <property type="match status" value="2"/>
</dbReference>
<evidence type="ECO:0000259" key="1">
    <source>
        <dbReference type="Pfam" id="PF04149"/>
    </source>
</evidence>
<sequence length="92" mass="9654">MKAETGALVWFKSSYSAGDGGECVEVAMAWHKSTYSSGEGGQCVEVATCPTAVHVRDSKDTHRAALSFGPAAWAEFTRACSPAVPPQAPPPR</sequence>
<protein>
    <submittedName>
        <fullName evidence="2">DUF397 domain-containing protein</fullName>
    </submittedName>
</protein>